<dbReference type="InterPro" id="IPR008271">
    <property type="entry name" value="Ser/Thr_kinase_AS"/>
</dbReference>
<dbReference type="InterPro" id="IPR050339">
    <property type="entry name" value="CC_SR_Kinase"/>
</dbReference>
<gene>
    <name evidence="14" type="ORF">SeLEV6574_g02370</name>
</gene>
<evidence type="ECO:0000256" key="9">
    <source>
        <dbReference type="ARBA" id="ARBA00048679"/>
    </source>
</evidence>
<dbReference type="GO" id="GO:0007165">
    <property type="term" value="P:signal transduction"/>
    <property type="evidence" value="ECO:0007669"/>
    <property type="project" value="UniProtKB-ARBA"/>
</dbReference>
<organism evidence="14 15">
    <name type="scientific">Synchytrium endobioticum</name>
    <dbReference type="NCBI Taxonomy" id="286115"/>
    <lineage>
        <taxon>Eukaryota</taxon>
        <taxon>Fungi</taxon>
        <taxon>Fungi incertae sedis</taxon>
        <taxon>Chytridiomycota</taxon>
        <taxon>Chytridiomycota incertae sedis</taxon>
        <taxon>Chytridiomycetes</taxon>
        <taxon>Synchytriales</taxon>
        <taxon>Synchytriaceae</taxon>
        <taxon>Synchytrium</taxon>
    </lineage>
</organism>
<evidence type="ECO:0000256" key="11">
    <source>
        <dbReference type="SAM" id="MobiDB-lite"/>
    </source>
</evidence>
<dbReference type="InterPro" id="IPR017441">
    <property type="entry name" value="Protein_kinase_ATP_BS"/>
</dbReference>
<dbReference type="InterPro" id="IPR000719">
    <property type="entry name" value="Prot_kinase_dom"/>
</dbReference>
<comment type="catalytic activity">
    <reaction evidence="8">
        <text>L-threonyl-[protein] + ATP = O-phospho-L-threonyl-[protein] + ADP + H(+)</text>
        <dbReference type="Rhea" id="RHEA:46608"/>
        <dbReference type="Rhea" id="RHEA-COMP:11060"/>
        <dbReference type="Rhea" id="RHEA-COMP:11605"/>
        <dbReference type="ChEBI" id="CHEBI:15378"/>
        <dbReference type="ChEBI" id="CHEBI:30013"/>
        <dbReference type="ChEBI" id="CHEBI:30616"/>
        <dbReference type="ChEBI" id="CHEBI:61977"/>
        <dbReference type="ChEBI" id="CHEBI:456216"/>
        <dbReference type="EC" id="2.7.11.1"/>
    </reaction>
</comment>
<reference evidence="14 15" key="1">
    <citation type="journal article" date="2019" name="Sci. Rep.">
        <title>Comparative genomics of chytrid fungi reveal insights into the obligate biotrophic and pathogenic lifestyle of Synchytrium endobioticum.</title>
        <authorList>
            <person name="van de Vossenberg B.T.L.H."/>
            <person name="Warris S."/>
            <person name="Nguyen H.D.T."/>
            <person name="van Gent-Pelzer M.P.E."/>
            <person name="Joly D.L."/>
            <person name="van de Geest H.C."/>
            <person name="Bonants P.J.M."/>
            <person name="Smith D.S."/>
            <person name="Levesque C.A."/>
            <person name="van der Lee T.A.J."/>
        </authorList>
    </citation>
    <scope>NUCLEOTIDE SEQUENCE [LARGE SCALE GENOMIC DNA]</scope>
    <source>
        <strain evidence="14 15">LEV6574</strain>
    </source>
</reference>
<dbReference type="AlphaFoldDB" id="A0A507D960"/>
<feature type="region of interest" description="Disordered" evidence="11">
    <location>
        <begin position="312"/>
        <end position="339"/>
    </location>
</feature>
<proteinExistence type="inferred from homology"/>
<evidence type="ECO:0000256" key="2">
    <source>
        <dbReference type="ARBA" id="ARBA00022527"/>
    </source>
</evidence>
<dbReference type="Gene3D" id="3.30.200.20">
    <property type="entry name" value="Phosphorylase Kinase, domain 1"/>
    <property type="match status" value="1"/>
</dbReference>
<evidence type="ECO:0000256" key="5">
    <source>
        <dbReference type="ARBA" id="ARBA00022777"/>
    </source>
</evidence>
<evidence type="ECO:0000313" key="14">
    <source>
        <dbReference type="EMBL" id="TPX47917.1"/>
    </source>
</evidence>
<dbReference type="EMBL" id="QEAM01000065">
    <property type="protein sequence ID" value="TPX47917.1"/>
    <property type="molecule type" value="Genomic_DNA"/>
</dbReference>
<feature type="compositionally biased region" description="Low complexity" evidence="11">
    <location>
        <begin position="372"/>
        <end position="384"/>
    </location>
</feature>
<dbReference type="Gene3D" id="3.30.930.10">
    <property type="entry name" value="Bira Bifunctional Protein, Domain 2"/>
    <property type="match status" value="1"/>
</dbReference>
<dbReference type="Proteomes" id="UP000320475">
    <property type="component" value="Unassembled WGS sequence"/>
</dbReference>
<dbReference type="InterPro" id="IPR024435">
    <property type="entry name" value="HisRS-related_dom"/>
</dbReference>
<dbReference type="PROSITE" id="PS00108">
    <property type="entry name" value="PROTEIN_KINASE_ST"/>
    <property type="match status" value="1"/>
</dbReference>
<feature type="domain" description="Protein kinase" evidence="12">
    <location>
        <begin position="240"/>
        <end position="608"/>
    </location>
</feature>
<keyword evidence="6 10" id="KW-0067">ATP-binding</keyword>
<comment type="caution">
    <text evidence="14">The sequence shown here is derived from an EMBL/GenBank/DDBJ whole genome shotgun (WGS) entry which is preliminary data.</text>
</comment>
<feature type="region of interest" description="Disordered" evidence="11">
    <location>
        <begin position="189"/>
        <end position="220"/>
    </location>
</feature>
<dbReference type="PROSITE" id="PS50908">
    <property type="entry name" value="RWD"/>
    <property type="match status" value="1"/>
</dbReference>
<dbReference type="EC" id="2.7.11.1" evidence="1"/>
<dbReference type="InterPro" id="IPR041715">
    <property type="entry name" value="HisRS-like_core"/>
</dbReference>
<dbReference type="GO" id="GO:0005829">
    <property type="term" value="C:cytosol"/>
    <property type="evidence" value="ECO:0007669"/>
    <property type="project" value="TreeGrafter"/>
</dbReference>
<protein>
    <recommendedName>
        <fullName evidence="1">non-specific serine/threonine protein kinase</fullName>
        <ecNumber evidence="1">2.7.11.1</ecNumber>
    </recommendedName>
</protein>
<comment type="similarity">
    <text evidence="7">Belongs to the protein kinase superfamily. Ser/Thr protein kinase family. GCN2 subfamily.</text>
</comment>
<dbReference type="Gene3D" id="3.10.110.10">
    <property type="entry name" value="Ubiquitin Conjugating Enzyme"/>
    <property type="match status" value="1"/>
</dbReference>
<keyword evidence="3" id="KW-0808">Transferase</keyword>
<dbReference type="InterPro" id="IPR011009">
    <property type="entry name" value="Kinase-like_dom_sf"/>
</dbReference>
<evidence type="ECO:0000256" key="1">
    <source>
        <dbReference type="ARBA" id="ARBA00012513"/>
    </source>
</evidence>
<dbReference type="PANTHER" id="PTHR11042">
    <property type="entry name" value="EUKARYOTIC TRANSLATION INITIATION FACTOR 2-ALPHA KINASE EIF2-ALPHA KINASE -RELATED"/>
    <property type="match status" value="1"/>
</dbReference>
<dbReference type="InterPro" id="IPR045864">
    <property type="entry name" value="aa-tRNA-synth_II/BPL/LPL"/>
</dbReference>
<sequence>MNTPVKKSELLQRQNDEVDVLKSIFGDDFVEKKTKRGIDKAFYLKLDGFGEEIRGLVAIELHVRLGEKYPLLPPLLSIESVSGVNDEQVEALLSMLIDKARELLGSEMTFDLATLAQQYITENNVAIRRNQHRGLHAEMLSRKEKHEQEQHEKLEQERQEAEDLRLKGEQEENLKQVIQYEEEIRRKQEQLEEERQRRRRQRHSNHNLHEPTDGLPPSYSINMDVVNNSPNIKSRYHSDFQELEFLGKGGYGVVCKVRNRVDGHVYAIKKIRIVPGGDVSKLLREVQSLSRIQNQYIVRYYQSWFEESDGSVWHGDESDYSSEEDDDDEGSDMDDEGQNHHTISDWLASREMSRSRSFLAGAGGQAMDGVLASSPPNSSAQSPSGVDEPHAAHKHHHNSTPKMERVLYIQMEHCEKRTLRDLIDEGPLTDNEIWRFLRQIVEGLAEIHRQGMIHRDLKPGNIFLDRQSNIKIGDFGLATSKPTSTPLASDVVPTLETELLTEALGTPVYVAPEMHTIKDSISRQGLLAYNNKVDMYSLGIVLFEMCLHFSTAMERAICLRELRRPEILFPAEFDIKRHEQKAKIIKWLLSHNPKARPSCLELLSSPLMPPMLEEEKLTEALRLMTNVENPLYFPRLSRVLFSKVADKHKDAAFDFNSEAISLRPDVELATKRVHDSLKLVFERHGGLEISSPLLIPKTDLYEENKHVASLMDPDGNVVQLPYDLTVPFARFISRIPQNVVRLKRFAFGRVYRENRAKGQPQSVYEADFDIIAASGGDSVADAEIIKIGIEAVNEVPELNPSDYVVRIGHGRILDAVLDHCKFQRNPETRRSVYQTLEQLDKPSTWSQIRKVLQQTSSRTCLDLLESFVSFKGDFEVTAQKLQSHLSGEALTATKSGLQSLKRVIELLHIMNHNLMFQLCTIKRRKVDVIAAGGRYDHLMDQLRLPFGPSQSMLGVGISFALDKMIVAVNSDQHKDGLHQQHLHAKDRSRIDGSFGADVLVISLTKGHLEDRLSIVTDCWYWGFSADLQYEEANLSIVDALASSQLRGFSVVIAVRTAERHGLGVDLKVYNLVTKSATEVTRLELRSKLAVEVENIKSKRYKMSTAMYTLSQPILSSVSSTSNTTSPTAPAGSSTAVSDVQLILAASPIGKPKQKHKNKVMTQTAIKSAVAAKIEGLHQTAMVGVEAPSSILKKLCRCNLDDDAEFKSVCESTSASSKEVLSNTRSTIQRLAKNAAKHVWLHSTVDNTTHLYVIE</sequence>
<dbReference type="Pfam" id="PF13393">
    <property type="entry name" value="tRNA-synt_His"/>
    <property type="match status" value="1"/>
</dbReference>
<dbReference type="SUPFAM" id="SSF54495">
    <property type="entry name" value="UBC-like"/>
    <property type="match status" value="1"/>
</dbReference>
<dbReference type="InterPro" id="IPR016135">
    <property type="entry name" value="UBQ-conjugating_enzyme/RWD"/>
</dbReference>
<accession>A0A507D960</accession>
<dbReference type="CDD" id="cd23823">
    <property type="entry name" value="RWD_GCN2"/>
    <property type="match status" value="1"/>
</dbReference>
<evidence type="ECO:0000256" key="4">
    <source>
        <dbReference type="ARBA" id="ARBA00022741"/>
    </source>
</evidence>
<evidence type="ECO:0000259" key="12">
    <source>
        <dbReference type="PROSITE" id="PS50011"/>
    </source>
</evidence>
<name>A0A507D960_9FUNG</name>
<dbReference type="SMART" id="SM00220">
    <property type="entry name" value="S_TKc"/>
    <property type="match status" value="1"/>
</dbReference>
<dbReference type="VEuPathDB" id="FungiDB:SeMB42_g04625"/>
<dbReference type="SMART" id="SM00591">
    <property type="entry name" value="RWD"/>
    <property type="match status" value="1"/>
</dbReference>
<feature type="compositionally biased region" description="Acidic residues" evidence="11">
    <location>
        <begin position="318"/>
        <end position="336"/>
    </location>
</feature>
<comment type="catalytic activity">
    <reaction evidence="9">
        <text>L-seryl-[protein] + ATP = O-phospho-L-seryl-[protein] + ADP + H(+)</text>
        <dbReference type="Rhea" id="RHEA:17989"/>
        <dbReference type="Rhea" id="RHEA-COMP:9863"/>
        <dbReference type="Rhea" id="RHEA-COMP:11604"/>
        <dbReference type="ChEBI" id="CHEBI:15378"/>
        <dbReference type="ChEBI" id="CHEBI:29999"/>
        <dbReference type="ChEBI" id="CHEBI:30616"/>
        <dbReference type="ChEBI" id="CHEBI:83421"/>
        <dbReference type="ChEBI" id="CHEBI:456216"/>
        <dbReference type="EC" id="2.7.11.1"/>
    </reaction>
</comment>
<feature type="binding site" evidence="10">
    <location>
        <position position="270"/>
    </location>
    <ligand>
        <name>ATP</name>
        <dbReference type="ChEBI" id="CHEBI:30616"/>
    </ligand>
</feature>
<dbReference type="InterPro" id="IPR006575">
    <property type="entry name" value="RWD_dom"/>
</dbReference>
<dbReference type="CDD" id="cd14046">
    <property type="entry name" value="STKc_EIF2AK4_GCN2_rpt2"/>
    <property type="match status" value="1"/>
</dbReference>
<keyword evidence="5" id="KW-0418">Kinase</keyword>
<feature type="region of interest" description="Disordered" evidence="11">
    <location>
        <begin position="366"/>
        <end position="402"/>
    </location>
</feature>
<dbReference type="GO" id="GO:1990625">
    <property type="term" value="P:negative regulation of cytoplasmic translational initiation in response to stress"/>
    <property type="evidence" value="ECO:0007669"/>
    <property type="project" value="TreeGrafter"/>
</dbReference>
<dbReference type="GO" id="GO:0005524">
    <property type="term" value="F:ATP binding"/>
    <property type="evidence" value="ECO:0007669"/>
    <property type="project" value="UniProtKB-UniRule"/>
</dbReference>
<dbReference type="GO" id="GO:0004694">
    <property type="term" value="F:eukaryotic translation initiation factor 2alpha kinase activity"/>
    <property type="evidence" value="ECO:0007669"/>
    <property type="project" value="TreeGrafter"/>
</dbReference>
<dbReference type="PANTHER" id="PTHR11042:SF136">
    <property type="entry name" value="EIF-2-ALPHA KINASE GCN2"/>
    <property type="match status" value="1"/>
</dbReference>
<dbReference type="FunFam" id="3.10.110.10:FF:000050">
    <property type="entry name" value="eIF-2-alpha kinase GCN2"/>
    <property type="match status" value="1"/>
</dbReference>
<keyword evidence="4 10" id="KW-0547">Nucleotide-binding</keyword>
<evidence type="ECO:0000259" key="13">
    <source>
        <dbReference type="PROSITE" id="PS50908"/>
    </source>
</evidence>
<dbReference type="SUPFAM" id="SSF56112">
    <property type="entry name" value="Protein kinase-like (PK-like)"/>
    <property type="match status" value="1"/>
</dbReference>
<evidence type="ECO:0000256" key="3">
    <source>
        <dbReference type="ARBA" id="ARBA00022679"/>
    </source>
</evidence>
<evidence type="ECO:0000256" key="8">
    <source>
        <dbReference type="ARBA" id="ARBA00047899"/>
    </source>
</evidence>
<dbReference type="GO" id="GO:0009893">
    <property type="term" value="P:positive regulation of metabolic process"/>
    <property type="evidence" value="ECO:0007669"/>
    <property type="project" value="UniProtKB-ARBA"/>
</dbReference>
<dbReference type="InterPro" id="IPR036621">
    <property type="entry name" value="Anticodon-bd_dom_sf"/>
</dbReference>
<dbReference type="PROSITE" id="PS50011">
    <property type="entry name" value="PROTEIN_KINASE_DOM"/>
    <property type="match status" value="1"/>
</dbReference>
<dbReference type="Pfam" id="PF12745">
    <property type="entry name" value="HGTP_anticodon2"/>
    <property type="match status" value="1"/>
</dbReference>
<keyword evidence="2" id="KW-0723">Serine/threonine-protein kinase</keyword>
<dbReference type="Gene3D" id="1.10.510.10">
    <property type="entry name" value="Transferase(Phosphotransferase) domain 1"/>
    <property type="match status" value="1"/>
</dbReference>
<evidence type="ECO:0000313" key="15">
    <source>
        <dbReference type="Proteomes" id="UP000320475"/>
    </source>
</evidence>
<evidence type="ECO:0000256" key="10">
    <source>
        <dbReference type="PROSITE-ProRule" id="PRU10141"/>
    </source>
</evidence>
<dbReference type="Pfam" id="PF00069">
    <property type="entry name" value="Pkinase"/>
    <property type="match status" value="2"/>
</dbReference>
<dbReference type="Gene3D" id="3.40.50.800">
    <property type="entry name" value="Anticodon-binding domain"/>
    <property type="match status" value="1"/>
</dbReference>
<feature type="compositionally biased region" description="Basic residues" evidence="11">
    <location>
        <begin position="197"/>
        <end position="206"/>
    </location>
</feature>
<evidence type="ECO:0000256" key="6">
    <source>
        <dbReference type="ARBA" id="ARBA00022840"/>
    </source>
</evidence>
<feature type="region of interest" description="Disordered" evidence="11">
    <location>
        <begin position="142"/>
        <end position="168"/>
    </location>
</feature>
<dbReference type="SUPFAM" id="SSF55681">
    <property type="entry name" value="Class II aaRS and biotin synthetases"/>
    <property type="match status" value="1"/>
</dbReference>
<dbReference type="Pfam" id="PF05773">
    <property type="entry name" value="RWD"/>
    <property type="match status" value="1"/>
</dbReference>
<feature type="domain" description="RWD" evidence="13">
    <location>
        <begin position="16"/>
        <end position="123"/>
    </location>
</feature>
<dbReference type="PROSITE" id="PS00107">
    <property type="entry name" value="PROTEIN_KINASE_ATP"/>
    <property type="match status" value="1"/>
</dbReference>
<evidence type="ECO:0000256" key="7">
    <source>
        <dbReference type="ARBA" id="ARBA00037982"/>
    </source>
</evidence>
<dbReference type="GO" id="GO:0005634">
    <property type="term" value="C:nucleus"/>
    <property type="evidence" value="ECO:0007669"/>
    <property type="project" value="TreeGrafter"/>
</dbReference>
<dbReference type="OrthoDB" id="341578at2759"/>